<name>A7IHG3_XANP2</name>
<dbReference type="Pfam" id="PF03966">
    <property type="entry name" value="Trm112p"/>
    <property type="match status" value="1"/>
</dbReference>
<dbReference type="GO" id="GO:0005829">
    <property type="term" value="C:cytosol"/>
    <property type="evidence" value="ECO:0007669"/>
    <property type="project" value="TreeGrafter"/>
</dbReference>
<comment type="similarity">
    <text evidence="1">Belongs to the UPF0434 family.</text>
</comment>
<proteinExistence type="inferred from homology"/>
<dbReference type="HAMAP" id="MF_01187">
    <property type="entry name" value="UPF0434"/>
    <property type="match status" value="1"/>
</dbReference>
<dbReference type="SUPFAM" id="SSF158997">
    <property type="entry name" value="Trm112p-like"/>
    <property type="match status" value="1"/>
</dbReference>
<dbReference type="FunFam" id="2.20.25.10:FF:000002">
    <property type="entry name" value="UPF0434 protein YcaR"/>
    <property type="match status" value="1"/>
</dbReference>
<dbReference type="EMBL" id="CP000781">
    <property type="protein sequence ID" value="ABS67456.1"/>
    <property type="molecule type" value="Genomic_DNA"/>
</dbReference>
<evidence type="ECO:0000313" key="2">
    <source>
        <dbReference type="EMBL" id="ABS67456.1"/>
    </source>
</evidence>
<sequence>MPASAGLMDRTRLGVKRPPAPAMVAPPRSGAIRRSLAFLHDAGPRRLVSNAFSAREPVCAAPENALTSVAMIQAQRPGHDVDPKLLEILVCPLTKAPLEYDRERQELVSRAARLAYPIRDGIPIMLADEARKLDESELSR</sequence>
<dbReference type="PANTHER" id="PTHR33505:SF4">
    <property type="entry name" value="PROTEIN PREY, MITOCHONDRIAL"/>
    <property type="match status" value="1"/>
</dbReference>
<dbReference type="PANTHER" id="PTHR33505">
    <property type="entry name" value="ZGC:162634"/>
    <property type="match status" value="1"/>
</dbReference>
<dbReference type="KEGG" id="xau:Xaut_2212"/>
<dbReference type="STRING" id="78245.Xaut_2212"/>
<evidence type="ECO:0000313" key="3">
    <source>
        <dbReference type="Proteomes" id="UP000002417"/>
    </source>
</evidence>
<dbReference type="Gene3D" id="2.20.25.10">
    <property type="match status" value="1"/>
</dbReference>
<organism evidence="2 3">
    <name type="scientific">Xanthobacter autotrophicus (strain ATCC BAA-1158 / Py2)</name>
    <dbReference type="NCBI Taxonomy" id="78245"/>
    <lineage>
        <taxon>Bacteria</taxon>
        <taxon>Pseudomonadati</taxon>
        <taxon>Pseudomonadota</taxon>
        <taxon>Alphaproteobacteria</taxon>
        <taxon>Hyphomicrobiales</taxon>
        <taxon>Xanthobacteraceae</taxon>
        <taxon>Xanthobacter</taxon>
    </lineage>
</organism>
<protein>
    <recommendedName>
        <fullName evidence="1">UPF0434 protein Xaut_2212</fullName>
    </recommendedName>
</protein>
<gene>
    <name evidence="2" type="ordered locus">Xaut_2212</name>
</gene>
<dbReference type="InterPro" id="IPR005651">
    <property type="entry name" value="Trm112-like"/>
</dbReference>
<keyword evidence="3" id="KW-1185">Reference proteome</keyword>
<dbReference type="eggNOG" id="COG2835">
    <property type="taxonomic scope" value="Bacteria"/>
</dbReference>
<dbReference type="HOGENOM" id="CLU_1834377_0_0_5"/>
<evidence type="ECO:0000256" key="1">
    <source>
        <dbReference type="HAMAP-Rule" id="MF_01187"/>
    </source>
</evidence>
<dbReference type="AlphaFoldDB" id="A7IHG3"/>
<dbReference type="Proteomes" id="UP000002417">
    <property type="component" value="Chromosome"/>
</dbReference>
<accession>A7IHG3</accession>
<reference evidence="2 3" key="1">
    <citation type="submission" date="2007-07" db="EMBL/GenBank/DDBJ databases">
        <title>Complete sequence of chromosome of Xanthobacter autotrophicus Py2.</title>
        <authorList>
            <consortium name="US DOE Joint Genome Institute"/>
            <person name="Copeland A."/>
            <person name="Lucas S."/>
            <person name="Lapidus A."/>
            <person name="Barry K."/>
            <person name="Glavina del Rio T."/>
            <person name="Hammon N."/>
            <person name="Israni S."/>
            <person name="Dalin E."/>
            <person name="Tice H."/>
            <person name="Pitluck S."/>
            <person name="Sims D."/>
            <person name="Brettin T."/>
            <person name="Bruce D."/>
            <person name="Detter J.C."/>
            <person name="Han C."/>
            <person name="Tapia R."/>
            <person name="Brainard J."/>
            <person name="Schmutz J."/>
            <person name="Larimer F."/>
            <person name="Land M."/>
            <person name="Hauser L."/>
            <person name="Kyrpides N."/>
            <person name="Kim E."/>
            <person name="Ensigns S.A."/>
            <person name="Richardson P."/>
        </authorList>
    </citation>
    <scope>NUCLEOTIDE SEQUENCE [LARGE SCALE GENOMIC DNA]</scope>
    <source>
        <strain evidence="3">ATCC BAA-1158 / Py2</strain>
    </source>
</reference>